<keyword evidence="2" id="KW-1185">Reference proteome</keyword>
<dbReference type="EMBL" id="JBHUOK010000004">
    <property type="protein sequence ID" value="MFD2788746.1"/>
    <property type="molecule type" value="Genomic_DNA"/>
</dbReference>
<accession>A0ABW5VBN5</accession>
<comment type="caution">
    <text evidence="1">The sequence shown here is derived from an EMBL/GenBank/DDBJ whole genome shotgun (WGS) entry which is preliminary data.</text>
</comment>
<dbReference type="Proteomes" id="UP001597532">
    <property type="component" value="Unassembled WGS sequence"/>
</dbReference>
<protein>
    <recommendedName>
        <fullName evidence="3">Lipoprotein</fullName>
    </recommendedName>
</protein>
<reference evidence="2" key="1">
    <citation type="journal article" date="2019" name="Int. J. Syst. Evol. Microbiol.">
        <title>The Global Catalogue of Microorganisms (GCM) 10K type strain sequencing project: providing services to taxonomists for standard genome sequencing and annotation.</title>
        <authorList>
            <consortium name="The Broad Institute Genomics Platform"/>
            <consortium name="The Broad Institute Genome Sequencing Center for Infectious Disease"/>
            <person name="Wu L."/>
            <person name="Ma J."/>
        </authorList>
    </citation>
    <scope>NUCLEOTIDE SEQUENCE [LARGE SCALE GENOMIC DNA]</scope>
    <source>
        <strain evidence="2">KCTC 52924</strain>
    </source>
</reference>
<evidence type="ECO:0000313" key="1">
    <source>
        <dbReference type="EMBL" id="MFD2788746.1"/>
    </source>
</evidence>
<evidence type="ECO:0008006" key="3">
    <source>
        <dbReference type="Google" id="ProtNLM"/>
    </source>
</evidence>
<gene>
    <name evidence="1" type="ORF">ACFS1K_03115</name>
</gene>
<name>A0ABW5VBN5_9FLAO</name>
<evidence type="ECO:0000313" key="2">
    <source>
        <dbReference type="Proteomes" id="UP001597532"/>
    </source>
</evidence>
<sequence length="158" mass="17719">MKTKITFLLLLSLSLINCKQAVKESPKSAETQITTMETNQDLHLNNDWVSEIALNNGIKWEANLETTTGVAAMSKLISESKTTSTEDYKRLGNALNEVKNTLVKECTMTGASHDNLHVFLHPLIEKIELLQKTATTDEGVTIKNNISDHLEGYYTYFK</sequence>
<proteinExistence type="predicted"/>
<dbReference type="RefSeq" id="WP_251806852.1">
    <property type="nucleotide sequence ID" value="NZ_CP166679.1"/>
</dbReference>
<organism evidence="1 2">
    <name type="scientific">Arenibacter antarcticus</name>
    <dbReference type="NCBI Taxonomy" id="2040469"/>
    <lineage>
        <taxon>Bacteria</taxon>
        <taxon>Pseudomonadati</taxon>
        <taxon>Bacteroidota</taxon>
        <taxon>Flavobacteriia</taxon>
        <taxon>Flavobacteriales</taxon>
        <taxon>Flavobacteriaceae</taxon>
        <taxon>Arenibacter</taxon>
    </lineage>
</organism>